<feature type="transmembrane region" description="Helical" evidence="1">
    <location>
        <begin position="626"/>
        <end position="652"/>
    </location>
</feature>
<feature type="transmembrane region" description="Helical" evidence="1">
    <location>
        <begin position="958"/>
        <end position="982"/>
    </location>
</feature>
<organism evidence="2 3">
    <name type="scientific">Calicophoron daubneyi</name>
    <name type="common">Rumen fluke</name>
    <name type="synonym">Paramphistomum daubneyi</name>
    <dbReference type="NCBI Taxonomy" id="300641"/>
    <lineage>
        <taxon>Eukaryota</taxon>
        <taxon>Metazoa</taxon>
        <taxon>Spiralia</taxon>
        <taxon>Lophotrochozoa</taxon>
        <taxon>Platyhelminthes</taxon>
        <taxon>Trematoda</taxon>
        <taxon>Digenea</taxon>
        <taxon>Plagiorchiida</taxon>
        <taxon>Pronocephalata</taxon>
        <taxon>Paramphistomoidea</taxon>
        <taxon>Paramphistomidae</taxon>
        <taxon>Calicophoron</taxon>
    </lineage>
</organism>
<feature type="transmembrane region" description="Helical" evidence="1">
    <location>
        <begin position="549"/>
        <end position="570"/>
    </location>
</feature>
<keyword evidence="1" id="KW-1133">Transmembrane helix</keyword>
<keyword evidence="1" id="KW-0472">Membrane</keyword>
<protein>
    <submittedName>
        <fullName evidence="2">Uncharacterized protein</fullName>
    </submittedName>
</protein>
<feature type="transmembrane region" description="Helical" evidence="1">
    <location>
        <begin position="261"/>
        <end position="282"/>
    </location>
</feature>
<accession>A0AAV2TK77</accession>
<gene>
    <name evidence="2" type="ORF">CDAUBV1_LOCUS11073</name>
</gene>
<evidence type="ECO:0000256" key="1">
    <source>
        <dbReference type="SAM" id="Phobius"/>
    </source>
</evidence>
<comment type="caution">
    <text evidence="2">The sequence shown here is derived from an EMBL/GenBank/DDBJ whole genome shotgun (WGS) entry which is preliminary data.</text>
</comment>
<keyword evidence="1" id="KW-0812">Transmembrane</keyword>
<dbReference type="EMBL" id="CAXLJL010000356">
    <property type="protein sequence ID" value="CAL5136770.1"/>
    <property type="molecule type" value="Genomic_DNA"/>
</dbReference>
<reference evidence="2" key="1">
    <citation type="submission" date="2024-06" db="EMBL/GenBank/DDBJ databases">
        <authorList>
            <person name="Liu X."/>
            <person name="Lenzi L."/>
            <person name="Haldenby T S."/>
            <person name="Uol C."/>
        </authorList>
    </citation>
    <scope>NUCLEOTIDE SEQUENCE</scope>
</reference>
<evidence type="ECO:0000313" key="2">
    <source>
        <dbReference type="EMBL" id="CAL5136770.1"/>
    </source>
</evidence>
<dbReference type="AlphaFoldDB" id="A0AAV2TK77"/>
<dbReference type="Proteomes" id="UP001497525">
    <property type="component" value="Unassembled WGS sequence"/>
</dbReference>
<feature type="transmembrane region" description="Helical" evidence="1">
    <location>
        <begin position="92"/>
        <end position="116"/>
    </location>
</feature>
<name>A0AAV2TK77_CALDB</name>
<proteinExistence type="predicted"/>
<evidence type="ECO:0000313" key="3">
    <source>
        <dbReference type="Proteomes" id="UP001497525"/>
    </source>
</evidence>
<sequence>MTTTLQLILEERFKKLGDVVAPAHDGGILNYIFEPVSINSTTLLRLSKTSNPYYYSDVFKQILTYDIQSLDVFKVLVNSSTLKEVQSKPRQVLTMLCIAVIILIIIFSFAVGSVIISCCCWKRRSGCGGNSSRDPDGIFGRKVKARNALPLSVGSARGALYLTQSKGSKLRDQGGVQVISIAYSDLYIKDPAVNGGAGEWKKYAYTDADPYNDNFFDASLSSSEGNLSIIGDGSQNRLCKPSKHASKVLGRKARLEADHQGLSVAIFLVITIFTALNTLSFYSMDQLYKYSRPTPTYLQDVMNLNKTVGGILRNMIKFVDTAVTQGRSSTQIFSQSVEFQTNMSLANTTEHALNEILAAYGITYLLNSSEQLKPAMNTVLKATSFIRDNSQEVFDKIDQYARDLSGYRNSLNNSMTDLCNRLVLTTLASECASLKSEIDNLVVDFNSSKVDTKSSGILYALVEHANANLTSIVQTLAIATDYLMQTVRKSFGEIPNAFETTSLLSELMTSWNTLEDVIAKPFRQKIEAVRPKLATYVEVVSYVSSVGGYFTLAFFMAMTILLFVYSCVCLEEAHDCQLFSQKGNFPLGGLATVKYIQTKFGDSLSNLKKVSFYAHAARTGCIAVRALCIICALVSLVVCITALVCCLVIPAITLVNSDVCRNLEHSEDLQLTDRALELYLSYQWTELLNKTNLPAKVLAALSLSPPKNLSSAIALSCNPAVNNRQLGLLGILGYPSDVNVQEFLDEHSLNATLEAALQSAIGKISSVNFSLFIPSDFGKLKILASTISQYLDATDYGLSYNELSKELTPAINLTVYVVNMVSFLSLVPNSTEKMAVESNVQLLKESIVTFNNVTFTVRELAKQFQLLNNTKNLSRLLNDLVQKLNDVQQKITNTTLIESLTRSTLRKYFQEVPTTLESILLTNFVSFEEKLVPCGEAYEAFALTMEITCNQTGFLNRVGVNAIFVLPATYFQVLVIFLFVLFASTHSLLCEPVFSERTTLIAAVKAGHEACKGCFGVR</sequence>